<evidence type="ECO:0000256" key="3">
    <source>
        <dbReference type="ARBA" id="ARBA00022989"/>
    </source>
</evidence>
<keyword evidence="5 7" id="KW-0456">Lyase</keyword>
<dbReference type="InterPro" id="IPR003770">
    <property type="entry name" value="MLTG-like"/>
</dbReference>
<evidence type="ECO:0000313" key="8">
    <source>
        <dbReference type="EMBL" id="MBF4693696.1"/>
    </source>
</evidence>
<dbReference type="NCBIfam" id="TIGR00247">
    <property type="entry name" value="endolytic transglycosylase MltG"/>
    <property type="match status" value="1"/>
</dbReference>
<evidence type="ECO:0000256" key="2">
    <source>
        <dbReference type="ARBA" id="ARBA00022692"/>
    </source>
</evidence>
<proteinExistence type="inferred from homology"/>
<evidence type="ECO:0000313" key="9">
    <source>
        <dbReference type="Proteomes" id="UP000614200"/>
    </source>
</evidence>
<comment type="catalytic activity">
    <reaction evidence="7">
        <text>a peptidoglycan chain = a peptidoglycan chain with N-acetyl-1,6-anhydromuramyl-[peptide] at the reducing end + a peptidoglycan chain with N-acetylglucosamine at the non-reducing end.</text>
        <dbReference type="EC" id="4.2.2.29"/>
    </reaction>
</comment>
<reference evidence="8 9" key="1">
    <citation type="submission" date="2020-11" db="EMBL/GenBank/DDBJ databases">
        <title>Fusibacter basophilias sp. nov.</title>
        <authorList>
            <person name="Qiu D."/>
        </authorList>
    </citation>
    <scope>NUCLEOTIDE SEQUENCE [LARGE SCALE GENOMIC DNA]</scope>
    <source>
        <strain evidence="8 9">Q10-2</strain>
    </source>
</reference>
<evidence type="ECO:0000256" key="7">
    <source>
        <dbReference type="HAMAP-Rule" id="MF_02065"/>
    </source>
</evidence>
<dbReference type="Gene3D" id="3.30.160.60">
    <property type="entry name" value="Classic Zinc Finger"/>
    <property type="match status" value="1"/>
</dbReference>
<keyword evidence="9" id="KW-1185">Reference proteome</keyword>
<accession>A0ABR9ZTM1</accession>
<dbReference type="RefSeq" id="WP_194701936.1">
    <property type="nucleotide sequence ID" value="NZ_JADKNH010000006.1"/>
</dbReference>
<dbReference type="Gene3D" id="3.30.1490.480">
    <property type="entry name" value="Endolytic murein transglycosylase"/>
    <property type="match status" value="2"/>
</dbReference>
<comment type="similarity">
    <text evidence="7">Belongs to the transglycosylase MltG family.</text>
</comment>
<comment type="function">
    <text evidence="7">Functions as a peptidoglycan terminase that cleaves nascent peptidoglycan strands endolytically to terminate their elongation.</text>
</comment>
<feature type="site" description="Important for catalytic activity" evidence="7">
    <location>
        <position position="221"/>
    </location>
</feature>
<dbReference type="Pfam" id="PF02618">
    <property type="entry name" value="YceG"/>
    <property type="match status" value="1"/>
</dbReference>
<dbReference type="PANTHER" id="PTHR30518:SF2">
    <property type="entry name" value="ENDOLYTIC MUREIN TRANSGLYCOSYLASE"/>
    <property type="match status" value="1"/>
</dbReference>
<name>A0ABR9ZTM1_9FIRM</name>
<evidence type="ECO:0000256" key="6">
    <source>
        <dbReference type="ARBA" id="ARBA00023316"/>
    </source>
</evidence>
<comment type="caution">
    <text evidence="8">The sequence shown here is derived from an EMBL/GenBank/DDBJ whole genome shotgun (WGS) entry which is preliminary data.</text>
</comment>
<sequence>MKKIYIIALLAMVLLLPGCATILEKYNEPVNPENTDEILVAVPKGASTTSIANLLLEHELIQNVNAFKAKAKTLELDGKMKAGDYMLSQSMSSEAIIRKIASGEVYEDNVKFTIPEGFETRQIIDKLVEEGIADREALIQVLENEPFEYPFLENVDRSYRLEGYLFPDTYIVKRGSSEKEIVSKMLNRFNEIFKPEYYDRAKALDMSVDEVVTLASIIERETKLAEERPVVSSVFHNRIDQKMMLQSCATIQYVLKERKDRLTYDDLEIVSPFNTYQHAGLTPAPIASPGEQSIIAALYPADTNYLYFVTTEKNDGSHYFNETLAGHNRDKEKGKGN</sequence>
<dbReference type="EMBL" id="JADKNH010000006">
    <property type="protein sequence ID" value="MBF4693696.1"/>
    <property type="molecule type" value="Genomic_DNA"/>
</dbReference>
<gene>
    <name evidence="7 8" type="primary">mltG</name>
    <name evidence="8" type="ORF">ISU02_11210</name>
</gene>
<dbReference type="CDD" id="cd08010">
    <property type="entry name" value="MltG_like"/>
    <property type="match status" value="1"/>
</dbReference>
<keyword evidence="2 7" id="KW-0812">Transmembrane</keyword>
<keyword evidence="3 7" id="KW-1133">Transmembrane helix</keyword>
<evidence type="ECO:0000256" key="5">
    <source>
        <dbReference type="ARBA" id="ARBA00023239"/>
    </source>
</evidence>
<evidence type="ECO:0000256" key="4">
    <source>
        <dbReference type="ARBA" id="ARBA00023136"/>
    </source>
</evidence>
<keyword evidence="1 7" id="KW-1003">Cell membrane</keyword>
<protein>
    <recommendedName>
        <fullName evidence="7">Endolytic murein transglycosylase</fullName>
        <ecNumber evidence="7">4.2.2.29</ecNumber>
    </recommendedName>
    <alternativeName>
        <fullName evidence="7">Peptidoglycan lytic transglycosylase</fullName>
    </alternativeName>
    <alternativeName>
        <fullName evidence="7">Peptidoglycan polymerization terminase</fullName>
    </alternativeName>
</protein>
<organism evidence="8 9">
    <name type="scientific">Fusibacter ferrireducens</name>
    <dbReference type="NCBI Taxonomy" id="2785058"/>
    <lineage>
        <taxon>Bacteria</taxon>
        <taxon>Bacillati</taxon>
        <taxon>Bacillota</taxon>
        <taxon>Clostridia</taxon>
        <taxon>Eubacteriales</taxon>
        <taxon>Eubacteriales Family XII. Incertae Sedis</taxon>
        <taxon>Fusibacter</taxon>
    </lineage>
</organism>
<dbReference type="EC" id="4.2.2.29" evidence="7"/>
<keyword evidence="6 7" id="KW-0961">Cell wall biogenesis/degradation</keyword>
<dbReference type="PANTHER" id="PTHR30518">
    <property type="entry name" value="ENDOLYTIC MUREIN TRANSGLYCOSYLASE"/>
    <property type="match status" value="1"/>
</dbReference>
<evidence type="ECO:0000256" key="1">
    <source>
        <dbReference type="ARBA" id="ARBA00022475"/>
    </source>
</evidence>
<keyword evidence="4 7" id="KW-0472">Membrane</keyword>
<dbReference type="Proteomes" id="UP000614200">
    <property type="component" value="Unassembled WGS sequence"/>
</dbReference>
<dbReference type="HAMAP" id="MF_02065">
    <property type="entry name" value="MltG"/>
    <property type="match status" value="1"/>
</dbReference>